<gene>
    <name evidence="2" type="ORF">MSAN_00217600</name>
</gene>
<evidence type="ECO:0000313" key="3">
    <source>
        <dbReference type="Proteomes" id="UP000623467"/>
    </source>
</evidence>
<protein>
    <submittedName>
        <fullName evidence="2">Uncharacterized protein</fullName>
    </submittedName>
</protein>
<reference evidence="2" key="1">
    <citation type="submission" date="2020-05" db="EMBL/GenBank/DDBJ databases">
        <title>Mycena genomes resolve the evolution of fungal bioluminescence.</title>
        <authorList>
            <person name="Tsai I.J."/>
        </authorList>
    </citation>
    <scope>NUCLEOTIDE SEQUENCE</scope>
    <source>
        <strain evidence="2">160909Yilan</strain>
    </source>
</reference>
<name>A0A8H7DLJ2_9AGAR</name>
<keyword evidence="3" id="KW-1185">Reference proteome</keyword>
<comment type="caution">
    <text evidence="2">The sequence shown here is derived from an EMBL/GenBank/DDBJ whole genome shotgun (WGS) entry which is preliminary data.</text>
</comment>
<dbReference type="Proteomes" id="UP000623467">
    <property type="component" value="Unassembled WGS sequence"/>
</dbReference>
<feature type="compositionally biased region" description="Polar residues" evidence="1">
    <location>
        <begin position="92"/>
        <end position="108"/>
    </location>
</feature>
<dbReference type="AlphaFoldDB" id="A0A8H7DLJ2"/>
<dbReference type="EMBL" id="JACAZH010000001">
    <property type="protein sequence ID" value="KAF7377937.1"/>
    <property type="molecule type" value="Genomic_DNA"/>
</dbReference>
<feature type="compositionally biased region" description="Basic and acidic residues" evidence="1">
    <location>
        <begin position="118"/>
        <end position="127"/>
    </location>
</feature>
<accession>A0A8H7DLJ2</accession>
<feature type="region of interest" description="Disordered" evidence="1">
    <location>
        <begin position="92"/>
        <end position="136"/>
    </location>
</feature>
<dbReference type="OrthoDB" id="2992919at2759"/>
<sequence length="346" mass="38555">MSMETSEHSCFPTRGPRFPRRRFAFKMSFDSTGVSSLSSSSIWFPSESNVDVSSSSIWAPRATLADAGSLQPSPDAMEGVISTRQTQSAARVVPTRTSSSDLISTTPATLPGQWQADSKPECQDPHRPPVLTEPNPNQAQFASISLWNAQRRNNPHLPPLVSHLNPLRSLQQMRSSWKFIRKPTESRTMPEWNFRKLLPSPTLRNRAWCDAAGQRLALEAFLVGKLRHPGCKICGKDTLLKRLLLVRHWASIADVVSDSAILRTYENDFEMVDATQDNYDEDWSMVDTEGGLMDDVPFTVTHPRMATESFPSGSDYTAEHQLNIGSMALLAPGLDVSTRKSPLRPF</sequence>
<evidence type="ECO:0000313" key="2">
    <source>
        <dbReference type="EMBL" id="KAF7377937.1"/>
    </source>
</evidence>
<organism evidence="2 3">
    <name type="scientific">Mycena sanguinolenta</name>
    <dbReference type="NCBI Taxonomy" id="230812"/>
    <lineage>
        <taxon>Eukaryota</taxon>
        <taxon>Fungi</taxon>
        <taxon>Dikarya</taxon>
        <taxon>Basidiomycota</taxon>
        <taxon>Agaricomycotina</taxon>
        <taxon>Agaricomycetes</taxon>
        <taxon>Agaricomycetidae</taxon>
        <taxon>Agaricales</taxon>
        <taxon>Marasmiineae</taxon>
        <taxon>Mycenaceae</taxon>
        <taxon>Mycena</taxon>
    </lineage>
</organism>
<evidence type="ECO:0000256" key="1">
    <source>
        <dbReference type="SAM" id="MobiDB-lite"/>
    </source>
</evidence>
<proteinExistence type="predicted"/>